<comment type="caution">
    <text evidence="2">The sequence shown here is derived from an EMBL/GenBank/DDBJ whole genome shotgun (WGS) entry which is preliminary data.</text>
</comment>
<dbReference type="AlphaFoldDB" id="A0A8J3ZN42"/>
<protein>
    <submittedName>
        <fullName evidence="2">Uncharacterized protein</fullName>
    </submittedName>
</protein>
<feature type="region of interest" description="Disordered" evidence="1">
    <location>
        <begin position="83"/>
        <end position="103"/>
    </location>
</feature>
<evidence type="ECO:0000256" key="1">
    <source>
        <dbReference type="SAM" id="MobiDB-lite"/>
    </source>
</evidence>
<gene>
    <name evidence="2" type="ORF">Vau01_125110</name>
</gene>
<evidence type="ECO:0000313" key="3">
    <source>
        <dbReference type="Proteomes" id="UP000612585"/>
    </source>
</evidence>
<reference evidence="2" key="1">
    <citation type="submission" date="2021-01" db="EMBL/GenBank/DDBJ databases">
        <title>Whole genome shotgun sequence of Virgisporangium aurantiacum NBRC 16421.</title>
        <authorList>
            <person name="Komaki H."/>
            <person name="Tamura T."/>
        </authorList>
    </citation>
    <scope>NUCLEOTIDE SEQUENCE</scope>
    <source>
        <strain evidence="2">NBRC 16421</strain>
    </source>
</reference>
<organism evidence="2 3">
    <name type="scientific">Virgisporangium aurantiacum</name>
    <dbReference type="NCBI Taxonomy" id="175570"/>
    <lineage>
        <taxon>Bacteria</taxon>
        <taxon>Bacillati</taxon>
        <taxon>Actinomycetota</taxon>
        <taxon>Actinomycetes</taxon>
        <taxon>Micromonosporales</taxon>
        <taxon>Micromonosporaceae</taxon>
        <taxon>Virgisporangium</taxon>
    </lineage>
</organism>
<proteinExistence type="predicted"/>
<evidence type="ECO:0000313" key="2">
    <source>
        <dbReference type="EMBL" id="GIJ64995.1"/>
    </source>
</evidence>
<name>A0A8J3ZN42_9ACTN</name>
<sequence length="103" mass="11198">MRESPMTKISDLDPAQTATVLAKQLNGRPLTSLPAVELKRLTDGLMGAWSSAVGETSRRKGMPRGRAKLRLVADQGLLTQSGRNAIRAAKARRTREARRSAES</sequence>
<dbReference type="Proteomes" id="UP000612585">
    <property type="component" value="Unassembled WGS sequence"/>
</dbReference>
<dbReference type="EMBL" id="BOPG01000145">
    <property type="protein sequence ID" value="GIJ64995.1"/>
    <property type="molecule type" value="Genomic_DNA"/>
</dbReference>
<keyword evidence="3" id="KW-1185">Reference proteome</keyword>
<accession>A0A8J3ZN42</accession>